<dbReference type="Proteomes" id="UP000500938">
    <property type="component" value="Chromosome"/>
</dbReference>
<proteinExistence type="predicted"/>
<gene>
    <name evidence="1" type="ORF">HKW67_09785</name>
</gene>
<reference evidence="1 2" key="1">
    <citation type="submission" date="2020-05" db="EMBL/GenBank/DDBJ databases">
        <title>Complete genome sequence of Gemmatimonas greenlandica TET16.</title>
        <authorList>
            <person name="Zeng Y."/>
        </authorList>
    </citation>
    <scope>NUCLEOTIDE SEQUENCE [LARGE SCALE GENOMIC DNA]</scope>
    <source>
        <strain evidence="1 2">TET16</strain>
    </source>
</reference>
<protein>
    <submittedName>
        <fullName evidence="1">Uncharacterized protein</fullName>
    </submittedName>
</protein>
<dbReference type="RefSeq" id="WP_171225212.1">
    <property type="nucleotide sequence ID" value="NZ_CP053085.1"/>
</dbReference>
<evidence type="ECO:0000313" key="1">
    <source>
        <dbReference type="EMBL" id="QJR35782.1"/>
    </source>
</evidence>
<accession>A0A6M4ISI8</accession>
<dbReference type="KEGG" id="ggr:HKW67_09785"/>
<keyword evidence="2" id="KW-1185">Reference proteome</keyword>
<evidence type="ECO:0000313" key="2">
    <source>
        <dbReference type="Proteomes" id="UP000500938"/>
    </source>
</evidence>
<dbReference type="EMBL" id="CP053085">
    <property type="protein sequence ID" value="QJR35782.1"/>
    <property type="molecule type" value="Genomic_DNA"/>
</dbReference>
<name>A0A6M4ISI8_9BACT</name>
<dbReference type="AlphaFoldDB" id="A0A6M4ISI8"/>
<sequence length="84" mass="9413">MILAPVSLVLLVMIGMRPTVRFVGVDLAHLSWPVVKEQEGYRAVYKLLVSPSGGPPRSTRDVLRRAHPIAFVPQPPRSSREWLN</sequence>
<organism evidence="1 2">
    <name type="scientific">Gemmatimonas groenlandica</name>
    <dbReference type="NCBI Taxonomy" id="2732249"/>
    <lineage>
        <taxon>Bacteria</taxon>
        <taxon>Pseudomonadati</taxon>
        <taxon>Gemmatimonadota</taxon>
        <taxon>Gemmatimonadia</taxon>
        <taxon>Gemmatimonadales</taxon>
        <taxon>Gemmatimonadaceae</taxon>
        <taxon>Gemmatimonas</taxon>
    </lineage>
</organism>